<dbReference type="RefSeq" id="XP_039125656.1">
    <property type="nucleotide sequence ID" value="XM_039269722.1"/>
</dbReference>
<evidence type="ECO:0000313" key="3">
    <source>
        <dbReference type="Proteomes" id="UP001515500"/>
    </source>
</evidence>
<dbReference type="SMART" id="SM00054">
    <property type="entry name" value="EFh"/>
    <property type="match status" value="1"/>
</dbReference>
<protein>
    <submittedName>
        <fullName evidence="4">Calcium-binding protein PBP1-like</fullName>
    </submittedName>
</protein>
<dbReference type="AlphaFoldDB" id="A0AB40BGD6"/>
<dbReference type="PANTHER" id="PTHR47319">
    <property type="entry name" value="CALCIUM-BINDING PROTEIN KIC"/>
    <property type="match status" value="1"/>
</dbReference>
<organism evidence="3 4">
    <name type="scientific">Dioscorea cayennensis subsp. rotundata</name>
    <name type="common">White Guinea yam</name>
    <name type="synonym">Dioscorea rotundata</name>
    <dbReference type="NCBI Taxonomy" id="55577"/>
    <lineage>
        <taxon>Eukaryota</taxon>
        <taxon>Viridiplantae</taxon>
        <taxon>Streptophyta</taxon>
        <taxon>Embryophyta</taxon>
        <taxon>Tracheophyta</taxon>
        <taxon>Spermatophyta</taxon>
        <taxon>Magnoliopsida</taxon>
        <taxon>Liliopsida</taxon>
        <taxon>Dioscoreales</taxon>
        <taxon>Dioscoreaceae</taxon>
        <taxon>Dioscorea</taxon>
    </lineage>
</organism>
<evidence type="ECO:0000313" key="4">
    <source>
        <dbReference type="RefSeq" id="XP_039125656.1"/>
    </source>
</evidence>
<name>A0AB40BGD6_DIOCR</name>
<dbReference type="GeneID" id="120261741"/>
<dbReference type="InterPro" id="IPR002048">
    <property type="entry name" value="EF_hand_dom"/>
</dbReference>
<sequence>MEKRLNEEFEDYLPAMAEKLGGDGLMEELCNGFRLLMDPDREVITFESLKKSAGLMGLGGLGDDELMGMMREGDLDGDGALNQTEFCVLMFRLSPELMAESWRCLDDALASSDFSF</sequence>
<dbReference type="PROSITE" id="PS50222">
    <property type="entry name" value="EF_HAND_2"/>
    <property type="match status" value="1"/>
</dbReference>
<dbReference type="InterPro" id="IPR011992">
    <property type="entry name" value="EF-hand-dom_pair"/>
</dbReference>
<keyword evidence="1" id="KW-0106">Calcium</keyword>
<reference evidence="4" key="1">
    <citation type="submission" date="2025-08" db="UniProtKB">
        <authorList>
            <consortium name="RefSeq"/>
        </authorList>
    </citation>
    <scope>IDENTIFICATION</scope>
</reference>
<dbReference type="Pfam" id="PF13833">
    <property type="entry name" value="EF-hand_8"/>
    <property type="match status" value="1"/>
</dbReference>
<dbReference type="Gene3D" id="1.10.238.10">
    <property type="entry name" value="EF-hand"/>
    <property type="match status" value="1"/>
</dbReference>
<keyword evidence="3" id="KW-1185">Reference proteome</keyword>
<accession>A0AB40BGD6</accession>
<dbReference type="Proteomes" id="UP001515500">
    <property type="component" value="Chromosome 5"/>
</dbReference>
<dbReference type="PROSITE" id="PS00018">
    <property type="entry name" value="EF_HAND_1"/>
    <property type="match status" value="1"/>
</dbReference>
<evidence type="ECO:0000259" key="2">
    <source>
        <dbReference type="PROSITE" id="PS50222"/>
    </source>
</evidence>
<dbReference type="GO" id="GO:0005509">
    <property type="term" value="F:calcium ion binding"/>
    <property type="evidence" value="ECO:0007669"/>
    <property type="project" value="InterPro"/>
</dbReference>
<feature type="domain" description="EF-hand" evidence="2">
    <location>
        <begin position="61"/>
        <end position="96"/>
    </location>
</feature>
<proteinExistence type="predicted"/>
<dbReference type="InterPro" id="IPR018247">
    <property type="entry name" value="EF_Hand_1_Ca_BS"/>
</dbReference>
<dbReference type="SUPFAM" id="SSF47473">
    <property type="entry name" value="EF-hand"/>
    <property type="match status" value="1"/>
</dbReference>
<dbReference type="InterPro" id="IPR044205">
    <property type="entry name" value="KIC/PBP1/KRP1"/>
</dbReference>
<evidence type="ECO:0000256" key="1">
    <source>
        <dbReference type="ARBA" id="ARBA00022837"/>
    </source>
</evidence>
<dbReference type="PANTHER" id="PTHR47319:SF6">
    <property type="entry name" value="OS06G0683400 PROTEIN"/>
    <property type="match status" value="1"/>
</dbReference>
<gene>
    <name evidence="4" type="primary">LOC120261741</name>
</gene>